<proteinExistence type="predicted"/>
<reference evidence="2 3" key="1">
    <citation type="submission" date="2020-07" db="EMBL/GenBank/DDBJ databases">
        <title>Sequencing the genomes of 1000 actinobacteria strains.</title>
        <authorList>
            <person name="Klenk H.-P."/>
        </authorList>
    </citation>
    <scope>NUCLEOTIDE SEQUENCE [LARGE SCALE GENOMIC DNA]</scope>
    <source>
        <strain evidence="2 3">DSM 26154</strain>
    </source>
</reference>
<dbReference type="RefSeq" id="WP_185990751.1">
    <property type="nucleotide sequence ID" value="NZ_JACCAE010000001.1"/>
</dbReference>
<keyword evidence="1" id="KW-1133">Transmembrane helix</keyword>
<organism evidence="2 3">
    <name type="scientific">Janibacter cremeus</name>
    <dbReference type="NCBI Taxonomy" id="1285192"/>
    <lineage>
        <taxon>Bacteria</taxon>
        <taxon>Bacillati</taxon>
        <taxon>Actinomycetota</taxon>
        <taxon>Actinomycetes</taxon>
        <taxon>Micrococcales</taxon>
        <taxon>Intrasporangiaceae</taxon>
        <taxon>Janibacter</taxon>
    </lineage>
</organism>
<keyword evidence="1" id="KW-0812">Transmembrane</keyword>
<dbReference type="AlphaFoldDB" id="A0A852VLI1"/>
<dbReference type="EMBL" id="JACCAE010000001">
    <property type="protein sequence ID" value="NYF97882.1"/>
    <property type="molecule type" value="Genomic_DNA"/>
</dbReference>
<comment type="caution">
    <text evidence="2">The sequence shown here is derived from an EMBL/GenBank/DDBJ whole genome shotgun (WGS) entry which is preliminary data.</text>
</comment>
<accession>A0A852VLI1</accession>
<evidence type="ECO:0000313" key="2">
    <source>
        <dbReference type="EMBL" id="NYF97882.1"/>
    </source>
</evidence>
<keyword evidence="3" id="KW-1185">Reference proteome</keyword>
<evidence type="ECO:0000313" key="3">
    <source>
        <dbReference type="Proteomes" id="UP000554054"/>
    </source>
</evidence>
<keyword evidence="1" id="KW-0472">Membrane</keyword>
<feature type="transmembrane region" description="Helical" evidence="1">
    <location>
        <begin position="28"/>
        <end position="49"/>
    </location>
</feature>
<sequence length="742" mass="83431">MAFVVSTTYRDATSRVRSLVTRIPNGRAYAVLYVYAVLFGLAILVLPLWGEEPTRLTLLILSLLLALVATSFGQLRTQLYGLLEPVKLLPVIQRDMARWINYALRSGSSSQRQRVAISRRRALDSIETLRDLGRLIRAREQQSFSHDSKYASIDPRALTIVHSITSIWIAYATKKQELSRVEEWGVPREQHKDWLTASTFEVDTALNTSTTLQPDSPTDGMWFERHLSSILADQFDDRAPAQLDDLVGRLSPIPRYLAAQGQFEEVRLWSDVVVATAMDAITPRASDGPSSKSTSSLQVTVARQHNLIDFSILAYAQTVLGLYDYVSTLRKGFPEWMVHQAQGEDKRRIGPQALDLFHELRDALTFEYNVEGRRITSNANLYQLAARSIASEVVDQIDLIIEQLEGTLLPWVLGLSETPELPAAAALSRMDELLHKLDGVLVSSAEELFDACESVHHDVDDKWPELSMVAQREKIDAMTQQMRLPIARMSARVDLELDSDRPDAFGWAFYRAHDDLLGDVLEQGRPSELQQRLRYLATATDRAAHRLRSTVRRTHVSIAYSYQAEPFLLFLQVSGIAYAQARLNGRSELFRDFAEVWSDILDSKTQAAVDLLLGVLDADQDHLGIAPGRVRRLSRSQRAKSHFDSLRRKDFAEMFEHGEDEHDGKTMDAASVEIANHLHLDGGFEQVFVAAWLLPEALARGADIHHGEVAGQRFWSFYERLSSNVTDTGGNRPGETRGGVSE</sequence>
<protein>
    <submittedName>
        <fullName evidence="2">Uncharacterized protein</fullName>
    </submittedName>
</protein>
<feature type="transmembrane region" description="Helical" evidence="1">
    <location>
        <begin position="56"/>
        <end position="75"/>
    </location>
</feature>
<name>A0A852VLI1_9MICO</name>
<evidence type="ECO:0000256" key="1">
    <source>
        <dbReference type="SAM" id="Phobius"/>
    </source>
</evidence>
<gene>
    <name evidence="2" type="ORF">BJY20_001274</name>
</gene>
<dbReference type="Proteomes" id="UP000554054">
    <property type="component" value="Unassembled WGS sequence"/>
</dbReference>